<dbReference type="EMBL" id="JACHEA010000001">
    <property type="protein sequence ID" value="MBB5340181.1"/>
    <property type="molecule type" value="Genomic_DNA"/>
</dbReference>
<keyword evidence="2" id="KW-1185">Reference proteome</keyword>
<protein>
    <submittedName>
        <fullName evidence="1">Uncharacterized protein</fullName>
    </submittedName>
</protein>
<gene>
    <name evidence="1" type="ORF">HDF13_002514</name>
</gene>
<dbReference type="Proteomes" id="UP000569005">
    <property type="component" value="Unassembled WGS sequence"/>
</dbReference>
<organism evidence="1 2">
    <name type="scientific">Tunturiibacter gelidiferens</name>
    <dbReference type="NCBI Taxonomy" id="3069689"/>
    <lineage>
        <taxon>Bacteria</taxon>
        <taxon>Pseudomonadati</taxon>
        <taxon>Acidobacteriota</taxon>
        <taxon>Terriglobia</taxon>
        <taxon>Terriglobales</taxon>
        <taxon>Acidobacteriaceae</taxon>
        <taxon>Tunturiibacter</taxon>
    </lineage>
</organism>
<name>A0ACC5P0E0_9BACT</name>
<proteinExistence type="predicted"/>
<evidence type="ECO:0000313" key="1">
    <source>
        <dbReference type="EMBL" id="MBB5340181.1"/>
    </source>
</evidence>
<accession>A0ACC5P0E0</accession>
<sequence length="64" mass="6676">MSQGLHPMLQVAIALAALAILVWPTEMGDGGTLEVMESESSNDDVRNFGQGVGNDSSIETSARA</sequence>
<reference evidence="1" key="1">
    <citation type="submission" date="2020-08" db="EMBL/GenBank/DDBJ databases">
        <title>Genomic Encyclopedia of Type Strains, Phase IV (KMG-V): Genome sequencing to study the core and pangenomes of soil and plant-associated prokaryotes.</title>
        <authorList>
            <person name="Whitman W."/>
        </authorList>
    </citation>
    <scope>NUCLEOTIDE SEQUENCE</scope>
    <source>
        <strain evidence="1">M8UP15</strain>
    </source>
</reference>
<comment type="caution">
    <text evidence="1">The sequence shown here is derived from an EMBL/GenBank/DDBJ whole genome shotgun (WGS) entry which is preliminary data.</text>
</comment>
<evidence type="ECO:0000313" key="2">
    <source>
        <dbReference type="Proteomes" id="UP000569005"/>
    </source>
</evidence>